<dbReference type="Gene3D" id="1.10.10.800">
    <property type="match status" value="1"/>
</dbReference>
<keyword evidence="2" id="KW-0378">Hydrolase</keyword>
<evidence type="ECO:0000313" key="2">
    <source>
        <dbReference type="EMBL" id="MFC5446699.1"/>
    </source>
</evidence>
<name>A0ABW0K0B3_9BACL</name>
<dbReference type="GO" id="GO:0016787">
    <property type="term" value="F:hydrolase activity"/>
    <property type="evidence" value="ECO:0007669"/>
    <property type="project" value="UniProtKB-KW"/>
</dbReference>
<dbReference type="Pfam" id="PF01738">
    <property type="entry name" value="DLH"/>
    <property type="match status" value="1"/>
</dbReference>
<dbReference type="SUPFAM" id="SSF53474">
    <property type="entry name" value="alpha/beta-Hydrolases"/>
    <property type="match status" value="1"/>
</dbReference>
<dbReference type="InterPro" id="IPR002925">
    <property type="entry name" value="Dienelactn_hydro"/>
</dbReference>
<sequence length="311" mass="33944">MKVVLTVTFTQKKVTFHAHGLRVAAILNVPEHAEEKKQNPAIICVHPGSSCKDQTAGIYAGKLAELGYVTIVFDASYQGESEGEPRYAEYPAARVEDIRCAVDYLTTLDYVDENRIGVLGVCAGGGYAVNAAMTERRIKAVGTVVVANIGRGYREGDSIKVLEEVAKQRTAEARGAEPNVIQWIPNSHAEREEAGMTDIDLVGAVDYYRTPRGQSPNSPNKLKFTSIDSIIAFDAFHLAESLLTQPLQIIVGGVQGAFGSYNDGHELYNRAASETKDLFVIEGASHYDLYDRPEPVSKAVEKLGAFYQENL</sequence>
<evidence type="ECO:0000259" key="1">
    <source>
        <dbReference type="Pfam" id="PF01738"/>
    </source>
</evidence>
<reference evidence="3" key="1">
    <citation type="journal article" date="2019" name="Int. J. Syst. Evol. Microbiol.">
        <title>The Global Catalogue of Microorganisms (GCM) 10K type strain sequencing project: providing services to taxonomists for standard genome sequencing and annotation.</title>
        <authorList>
            <consortium name="The Broad Institute Genomics Platform"/>
            <consortium name="The Broad Institute Genome Sequencing Center for Infectious Disease"/>
            <person name="Wu L."/>
            <person name="Ma J."/>
        </authorList>
    </citation>
    <scope>NUCLEOTIDE SEQUENCE [LARGE SCALE GENOMIC DNA]</scope>
    <source>
        <strain evidence="3">KACC 11904</strain>
    </source>
</reference>
<dbReference type="InterPro" id="IPR029058">
    <property type="entry name" value="AB_hydrolase_fold"/>
</dbReference>
<dbReference type="EMBL" id="JBHSMJ010000004">
    <property type="protein sequence ID" value="MFC5446699.1"/>
    <property type="molecule type" value="Genomic_DNA"/>
</dbReference>
<dbReference type="RefSeq" id="WP_377523314.1">
    <property type="nucleotide sequence ID" value="NZ_JAQFVF010000006.1"/>
</dbReference>
<protein>
    <submittedName>
        <fullName evidence="2">Alpha/beta hydrolase</fullName>
    </submittedName>
</protein>
<accession>A0ABW0K0B3</accession>
<comment type="caution">
    <text evidence="2">The sequence shown here is derived from an EMBL/GenBank/DDBJ whole genome shotgun (WGS) entry which is preliminary data.</text>
</comment>
<organism evidence="2 3">
    <name type="scientific">Paenibacillus aestuarii</name>
    <dbReference type="NCBI Taxonomy" id="516965"/>
    <lineage>
        <taxon>Bacteria</taxon>
        <taxon>Bacillati</taxon>
        <taxon>Bacillota</taxon>
        <taxon>Bacilli</taxon>
        <taxon>Bacillales</taxon>
        <taxon>Paenibacillaceae</taxon>
        <taxon>Paenibacillus</taxon>
    </lineage>
</organism>
<gene>
    <name evidence="2" type="ORF">ACFPOG_00340</name>
</gene>
<dbReference type="Proteomes" id="UP001596044">
    <property type="component" value="Unassembled WGS sequence"/>
</dbReference>
<feature type="domain" description="Dienelactone hydrolase" evidence="1">
    <location>
        <begin position="33"/>
        <end position="141"/>
    </location>
</feature>
<dbReference type="PANTHER" id="PTHR47751">
    <property type="entry name" value="SUPERFAMILY HYDROLASE, PUTATIVE (AFU_ORTHOLOGUE AFUA_2G16580)-RELATED"/>
    <property type="match status" value="1"/>
</dbReference>
<keyword evidence="3" id="KW-1185">Reference proteome</keyword>
<evidence type="ECO:0000313" key="3">
    <source>
        <dbReference type="Proteomes" id="UP001596044"/>
    </source>
</evidence>
<dbReference type="Gene3D" id="3.40.50.1820">
    <property type="entry name" value="alpha/beta hydrolase"/>
    <property type="match status" value="1"/>
</dbReference>
<proteinExistence type="predicted"/>
<dbReference type="PANTHER" id="PTHR47751:SF1">
    <property type="entry name" value="SUPERFAMILY HYDROLASE, PUTATIVE (AFU_ORTHOLOGUE AFUA_2G16580)-RELATED"/>
    <property type="match status" value="1"/>
</dbReference>
<dbReference type="InterPro" id="IPR051411">
    <property type="entry name" value="Polyketide_trans_af380"/>
</dbReference>